<dbReference type="GO" id="GO:0003723">
    <property type="term" value="F:RNA binding"/>
    <property type="evidence" value="ECO:0007669"/>
    <property type="project" value="TreeGrafter"/>
</dbReference>
<sequence>MTMMTSCVLLINAQQVSFYLSYYYGVVGCDSSATADHLYKGYDRLEFERSSNVLDLRFIPDMEFKHPSRDVATEAPKDYVGLDFHTRALQHSKVHLTWDEDEPQRSKALKQKFNADRLDELDFQQFLASNESESDEDENENENIKKSIGEKIYRDKEDEDLDMGVFFNTGKGERKKLARKNISKYSSDDDSSDTDQEPPAEQPDDFIEEPSIKKKGASDKKDRKEKHQQETDREGKGKKDKKAPDEDKIPTADFDDPRFSALFTSPLFALDPIDPQFKRCLRFKFDISDFIAQQQQRGDHDVPLDNGEKKFPGATQLQSNDPEVNGDGILGSDVPKETKHEISSLVRSTKMKSNQVQASPKAKMPKKNEKFQVNLAEKEENRKLSTMVKSVKKKARKIRGSEFPVSARGNCDLSISFGKLLDIHLLRSPIDHNHNAGNWQHPYRQ</sequence>
<feature type="domain" description="ESF1 RRM" evidence="8">
    <location>
        <begin position="20"/>
        <end position="73"/>
    </location>
</feature>
<evidence type="ECO:0000256" key="2">
    <source>
        <dbReference type="ARBA" id="ARBA00009087"/>
    </source>
</evidence>
<evidence type="ECO:0000256" key="4">
    <source>
        <dbReference type="ARBA" id="ARBA00023242"/>
    </source>
</evidence>
<feature type="chain" id="PRO_5042939508" description="NUC153 domain-containing protein" evidence="6">
    <location>
        <begin position="19"/>
        <end position="445"/>
    </location>
</feature>
<comment type="subcellular location">
    <subcellularLocation>
        <location evidence="1">Nucleus</location>
        <location evidence="1">Nucleolus</location>
    </subcellularLocation>
</comment>
<organism evidence="9 10">
    <name type="scientific">Dillenia turbinata</name>
    <dbReference type="NCBI Taxonomy" id="194707"/>
    <lineage>
        <taxon>Eukaryota</taxon>
        <taxon>Viridiplantae</taxon>
        <taxon>Streptophyta</taxon>
        <taxon>Embryophyta</taxon>
        <taxon>Tracheophyta</taxon>
        <taxon>Spermatophyta</taxon>
        <taxon>Magnoliopsida</taxon>
        <taxon>eudicotyledons</taxon>
        <taxon>Gunneridae</taxon>
        <taxon>Pentapetalae</taxon>
        <taxon>Dilleniales</taxon>
        <taxon>Dilleniaceae</taxon>
        <taxon>Dillenia</taxon>
    </lineage>
</organism>
<accession>A0AAN8UV35</accession>
<feature type="compositionally biased region" description="Acidic residues" evidence="5">
    <location>
        <begin position="188"/>
        <end position="208"/>
    </location>
</feature>
<dbReference type="GO" id="GO:0006364">
    <property type="term" value="P:rRNA processing"/>
    <property type="evidence" value="ECO:0007669"/>
    <property type="project" value="InterPro"/>
</dbReference>
<dbReference type="Pfam" id="PF08159">
    <property type="entry name" value="NUC153"/>
    <property type="match status" value="1"/>
</dbReference>
<dbReference type="Pfam" id="PF25121">
    <property type="entry name" value="RRM_ESF1"/>
    <property type="match status" value="1"/>
</dbReference>
<feature type="compositionally biased region" description="Polar residues" evidence="5">
    <location>
        <begin position="345"/>
        <end position="358"/>
    </location>
</feature>
<evidence type="ECO:0000313" key="10">
    <source>
        <dbReference type="Proteomes" id="UP001370490"/>
    </source>
</evidence>
<keyword evidence="6" id="KW-0732">Signal</keyword>
<dbReference type="EMBL" id="JBAMMX010000018">
    <property type="protein sequence ID" value="KAK6922555.1"/>
    <property type="molecule type" value="Genomic_DNA"/>
</dbReference>
<evidence type="ECO:0008006" key="11">
    <source>
        <dbReference type="Google" id="ProtNLM"/>
    </source>
</evidence>
<feature type="region of interest" description="Disordered" evidence="5">
    <location>
        <begin position="129"/>
        <end position="148"/>
    </location>
</feature>
<keyword evidence="3" id="KW-0175">Coiled coil</keyword>
<feature type="region of interest" description="Disordered" evidence="5">
    <location>
        <begin position="310"/>
        <end position="367"/>
    </location>
</feature>
<feature type="compositionally biased region" description="Basic and acidic residues" evidence="5">
    <location>
        <begin position="210"/>
        <end position="258"/>
    </location>
</feature>
<dbReference type="InterPro" id="IPR056750">
    <property type="entry name" value="RRM_ESF1"/>
</dbReference>
<evidence type="ECO:0000256" key="5">
    <source>
        <dbReference type="SAM" id="MobiDB-lite"/>
    </source>
</evidence>
<dbReference type="PANTHER" id="PTHR12202:SF0">
    <property type="entry name" value="ESF1 HOMOLOG"/>
    <property type="match status" value="1"/>
</dbReference>
<dbReference type="AlphaFoldDB" id="A0AAN8UV35"/>
<gene>
    <name evidence="9" type="ORF">RJ641_010859</name>
</gene>
<proteinExistence type="inferred from homology"/>
<evidence type="ECO:0000313" key="9">
    <source>
        <dbReference type="EMBL" id="KAK6922555.1"/>
    </source>
</evidence>
<dbReference type="PANTHER" id="PTHR12202">
    <property type="entry name" value="ESF1 HOMOLOG"/>
    <property type="match status" value="1"/>
</dbReference>
<name>A0AAN8UV35_9MAGN</name>
<dbReference type="GO" id="GO:0005730">
    <property type="term" value="C:nucleolus"/>
    <property type="evidence" value="ECO:0007669"/>
    <property type="project" value="UniProtKB-SubCell"/>
</dbReference>
<evidence type="ECO:0000259" key="8">
    <source>
        <dbReference type="Pfam" id="PF25121"/>
    </source>
</evidence>
<feature type="compositionally biased region" description="Acidic residues" evidence="5">
    <location>
        <begin position="132"/>
        <end position="141"/>
    </location>
</feature>
<comment type="caution">
    <text evidence="9">The sequence shown here is derived from an EMBL/GenBank/DDBJ whole genome shotgun (WGS) entry which is preliminary data.</text>
</comment>
<protein>
    <recommendedName>
        <fullName evidence="11">NUC153 domain-containing protein</fullName>
    </recommendedName>
</protein>
<comment type="similarity">
    <text evidence="2">Belongs to the ESF1 family.</text>
</comment>
<dbReference type="Proteomes" id="UP001370490">
    <property type="component" value="Unassembled WGS sequence"/>
</dbReference>
<dbReference type="InterPro" id="IPR012580">
    <property type="entry name" value="NUC153"/>
</dbReference>
<dbReference type="InterPro" id="IPR039754">
    <property type="entry name" value="Esf1"/>
</dbReference>
<evidence type="ECO:0000256" key="1">
    <source>
        <dbReference type="ARBA" id="ARBA00004604"/>
    </source>
</evidence>
<feature type="signal peptide" evidence="6">
    <location>
        <begin position="1"/>
        <end position="18"/>
    </location>
</feature>
<evidence type="ECO:0000256" key="6">
    <source>
        <dbReference type="SAM" id="SignalP"/>
    </source>
</evidence>
<reference evidence="9 10" key="1">
    <citation type="submission" date="2023-12" db="EMBL/GenBank/DDBJ databases">
        <title>A high-quality genome assembly for Dillenia turbinata (Dilleniales).</title>
        <authorList>
            <person name="Chanderbali A."/>
        </authorList>
    </citation>
    <scope>NUCLEOTIDE SEQUENCE [LARGE SCALE GENOMIC DNA]</scope>
    <source>
        <strain evidence="9">LSX21</strain>
        <tissue evidence="9">Leaf</tissue>
    </source>
</reference>
<keyword evidence="4" id="KW-0539">Nucleus</keyword>
<keyword evidence="10" id="KW-1185">Reference proteome</keyword>
<feature type="domain" description="NUC153" evidence="7">
    <location>
        <begin position="256"/>
        <end position="279"/>
    </location>
</feature>
<evidence type="ECO:0000256" key="3">
    <source>
        <dbReference type="ARBA" id="ARBA00023054"/>
    </source>
</evidence>
<evidence type="ECO:0000259" key="7">
    <source>
        <dbReference type="Pfam" id="PF08159"/>
    </source>
</evidence>
<feature type="region of interest" description="Disordered" evidence="5">
    <location>
        <begin position="177"/>
        <end position="258"/>
    </location>
</feature>